<sequence>MNLEFSHKPDYFLFAQLIIRHIENYIQKHPDADNAIFDLRDVYELFRQDKASATTNLDGIMNIADEYKIETLNGDEKLISRYEINAKNNSLLIDFNSNALTSLKNGKPIIAPDATHYE</sequence>
<keyword evidence="2" id="KW-1185">Reference proteome</keyword>
<dbReference type="EMBL" id="MBDL01000008">
    <property type="protein sequence ID" value="ODA13847.1"/>
    <property type="molecule type" value="Genomic_DNA"/>
</dbReference>
<evidence type="ECO:0000313" key="1">
    <source>
        <dbReference type="EMBL" id="ODA13847.1"/>
    </source>
</evidence>
<dbReference type="OrthoDB" id="6703605at2"/>
<gene>
    <name evidence="1" type="ORF">BBP83_05670</name>
</gene>
<dbReference type="Proteomes" id="UP000186553">
    <property type="component" value="Unassembled WGS sequence"/>
</dbReference>
<name>A0A1C3CYZ4_9GAMM</name>
<proteinExistence type="predicted"/>
<dbReference type="AlphaFoldDB" id="A0A1C3CYZ4"/>
<dbReference type="RefSeq" id="WP_068886741.1">
    <property type="nucleotide sequence ID" value="NZ_CBCRUU010000001.1"/>
</dbReference>
<comment type="caution">
    <text evidence="1">The sequence shown here is derived from an EMBL/GenBank/DDBJ whole genome shotgun (WGS) entry which is preliminary data.</text>
</comment>
<accession>A0A1C3CYZ4</accession>
<evidence type="ECO:0000313" key="2">
    <source>
        <dbReference type="Proteomes" id="UP000186553"/>
    </source>
</evidence>
<protein>
    <submittedName>
        <fullName evidence="1">Uncharacterized protein</fullName>
    </submittedName>
</protein>
<reference evidence="1 2" key="1">
    <citation type="submission" date="2016-07" db="EMBL/GenBank/DDBJ databases">
        <title>Acinetobacter sp. ANC 4603.</title>
        <authorList>
            <person name="Radolfova-Krizova L."/>
            <person name="Nemec A."/>
        </authorList>
    </citation>
    <scope>NUCLEOTIDE SEQUENCE [LARGE SCALE GENOMIC DNA]</scope>
    <source>
        <strain evidence="1 2">ANC 4603</strain>
    </source>
</reference>
<organism evidence="1 2">
    <name type="scientific">Acinetobacter celticus</name>
    <dbReference type="NCBI Taxonomy" id="1891224"/>
    <lineage>
        <taxon>Bacteria</taxon>
        <taxon>Pseudomonadati</taxon>
        <taxon>Pseudomonadota</taxon>
        <taxon>Gammaproteobacteria</taxon>
        <taxon>Moraxellales</taxon>
        <taxon>Moraxellaceae</taxon>
        <taxon>Acinetobacter</taxon>
    </lineage>
</organism>